<dbReference type="CDD" id="cd19410">
    <property type="entry name" value="HK9-like_sensor"/>
    <property type="match status" value="1"/>
</dbReference>
<dbReference type="FunFam" id="3.30.565.10:FF:000078">
    <property type="entry name" value="Two-component sensor histidine kinase"/>
    <property type="match status" value="1"/>
</dbReference>
<dbReference type="Pfam" id="PF05227">
    <property type="entry name" value="CHASE3"/>
    <property type="match status" value="1"/>
</dbReference>
<dbReference type="InterPro" id="IPR005467">
    <property type="entry name" value="His_kinase_dom"/>
</dbReference>
<keyword evidence="6" id="KW-0902">Two-component regulatory system</keyword>
<feature type="transmembrane region" description="Helical" evidence="9">
    <location>
        <begin position="190"/>
        <end position="211"/>
    </location>
</feature>
<dbReference type="EC" id="2.7.13.3" evidence="2"/>
<dbReference type="EMBL" id="BAABLX010000026">
    <property type="protein sequence ID" value="GAA4947076.1"/>
    <property type="molecule type" value="Genomic_DNA"/>
</dbReference>
<dbReference type="CDD" id="cd16922">
    <property type="entry name" value="HATPase_EvgS-ArcB-TorS-like"/>
    <property type="match status" value="1"/>
</dbReference>
<dbReference type="InterPro" id="IPR003594">
    <property type="entry name" value="HATPase_dom"/>
</dbReference>
<reference evidence="13" key="1">
    <citation type="journal article" date="2019" name="Int. J. Syst. Evol. Microbiol.">
        <title>The Global Catalogue of Microorganisms (GCM) 10K type strain sequencing project: providing services to taxonomists for standard genome sequencing and annotation.</title>
        <authorList>
            <consortium name="The Broad Institute Genomics Platform"/>
            <consortium name="The Broad Institute Genome Sequencing Center for Infectious Disease"/>
            <person name="Wu L."/>
            <person name="Ma J."/>
        </authorList>
    </citation>
    <scope>NUCLEOTIDE SEQUENCE [LARGE SCALE GENOMIC DNA]</scope>
    <source>
        <strain evidence="13">JCM 19134</strain>
    </source>
</reference>
<keyword evidence="5" id="KW-0418">Kinase</keyword>
<dbReference type="Gene3D" id="3.40.50.2300">
    <property type="match status" value="3"/>
</dbReference>
<name>A0AAV3U4I1_9ALTE</name>
<dbReference type="InterPro" id="IPR003018">
    <property type="entry name" value="GAF"/>
</dbReference>
<dbReference type="Gene3D" id="3.30.450.40">
    <property type="match status" value="1"/>
</dbReference>
<dbReference type="Pfam" id="PF00512">
    <property type="entry name" value="HisKA"/>
    <property type="match status" value="1"/>
</dbReference>
<dbReference type="AlphaFoldDB" id="A0AAV3U4I1"/>
<organism evidence="12 13">
    <name type="scientific">Halioxenophilus aromaticivorans</name>
    <dbReference type="NCBI Taxonomy" id="1306992"/>
    <lineage>
        <taxon>Bacteria</taxon>
        <taxon>Pseudomonadati</taxon>
        <taxon>Pseudomonadota</taxon>
        <taxon>Gammaproteobacteria</taxon>
        <taxon>Alteromonadales</taxon>
        <taxon>Alteromonadaceae</taxon>
        <taxon>Halioxenophilus</taxon>
    </lineage>
</organism>
<keyword evidence="9" id="KW-1133">Transmembrane helix</keyword>
<feature type="modified residue" description="4-aspartylphosphate" evidence="7">
    <location>
        <position position="809"/>
    </location>
</feature>
<feature type="domain" description="Response regulatory" evidence="11">
    <location>
        <begin position="1026"/>
        <end position="1148"/>
    </location>
</feature>
<evidence type="ECO:0000256" key="3">
    <source>
        <dbReference type="ARBA" id="ARBA00022553"/>
    </source>
</evidence>
<gene>
    <name evidence="12" type="ORF">GCM10025791_28200</name>
</gene>
<feature type="modified residue" description="4-aspartylphosphate" evidence="7">
    <location>
        <position position="931"/>
    </location>
</feature>
<dbReference type="Pfam" id="PF13185">
    <property type="entry name" value="GAF_2"/>
    <property type="match status" value="1"/>
</dbReference>
<protein>
    <recommendedName>
        <fullName evidence="2">histidine kinase</fullName>
        <ecNumber evidence="2">2.7.13.3</ecNumber>
    </recommendedName>
</protein>
<feature type="domain" description="Response regulatory" evidence="11">
    <location>
        <begin position="882"/>
        <end position="998"/>
    </location>
</feature>
<dbReference type="SUPFAM" id="SSF55874">
    <property type="entry name" value="ATPase domain of HSP90 chaperone/DNA topoisomerase II/histidine kinase"/>
    <property type="match status" value="1"/>
</dbReference>
<dbReference type="Gene3D" id="3.30.565.10">
    <property type="entry name" value="Histidine kinase-like ATPase, C-terminal domain"/>
    <property type="match status" value="1"/>
</dbReference>
<dbReference type="CDD" id="cd00156">
    <property type="entry name" value="REC"/>
    <property type="match status" value="2"/>
</dbReference>
<evidence type="ECO:0000259" key="10">
    <source>
        <dbReference type="PROSITE" id="PS50109"/>
    </source>
</evidence>
<feature type="modified residue" description="4-aspartylphosphate" evidence="7">
    <location>
        <position position="1081"/>
    </location>
</feature>
<dbReference type="SMART" id="SM00065">
    <property type="entry name" value="GAF"/>
    <property type="match status" value="1"/>
</dbReference>
<dbReference type="Gene3D" id="1.10.287.130">
    <property type="match status" value="1"/>
</dbReference>
<dbReference type="CDD" id="cd00082">
    <property type="entry name" value="HisKA"/>
    <property type="match status" value="1"/>
</dbReference>
<dbReference type="CDD" id="cd17546">
    <property type="entry name" value="REC_hyHK_CKI1_RcsC-like"/>
    <property type="match status" value="1"/>
</dbReference>
<dbReference type="SUPFAM" id="SSF47384">
    <property type="entry name" value="Homodimeric domain of signal transducing histidine kinase"/>
    <property type="match status" value="1"/>
</dbReference>
<dbReference type="PROSITE" id="PS50109">
    <property type="entry name" value="HIS_KIN"/>
    <property type="match status" value="1"/>
</dbReference>
<evidence type="ECO:0000256" key="9">
    <source>
        <dbReference type="SAM" id="Phobius"/>
    </source>
</evidence>
<dbReference type="InterPro" id="IPR011006">
    <property type="entry name" value="CheY-like_superfamily"/>
</dbReference>
<dbReference type="RefSeq" id="WP_345423409.1">
    <property type="nucleotide sequence ID" value="NZ_AP031496.1"/>
</dbReference>
<dbReference type="Pfam" id="PF02518">
    <property type="entry name" value="HATPase_c"/>
    <property type="match status" value="1"/>
</dbReference>
<evidence type="ECO:0000256" key="1">
    <source>
        <dbReference type="ARBA" id="ARBA00000085"/>
    </source>
</evidence>
<evidence type="ECO:0000313" key="13">
    <source>
        <dbReference type="Proteomes" id="UP001409585"/>
    </source>
</evidence>
<evidence type="ECO:0000259" key="11">
    <source>
        <dbReference type="PROSITE" id="PS50110"/>
    </source>
</evidence>
<dbReference type="SUPFAM" id="SSF55781">
    <property type="entry name" value="GAF domain-like"/>
    <property type="match status" value="1"/>
</dbReference>
<dbReference type="InterPro" id="IPR029016">
    <property type="entry name" value="GAF-like_dom_sf"/>
</dbReference>
<dbReference type="PRINTS" id="PR00344">
    <property type="entry name" value="BCTRLSENSOR"/>
</dbReference>
<dbReference type="InterPro" id="IPR001789">
    <property type="entry name" value="Sig_transdc_resp-reg_receiver"/>
</dbReference>
<dbReference type="InterPro" id="IPR036890">
    <property type="entry name" value="HATPase_C_sf"/>
</dbReference>
<keyword evidence="9" id="KW-0472">Membrane</keyword>
<dbReference type="PANTHER" id="PTHR45339:SF1">
    <property type="entry name" value="HYBRID SIGNAL TRANSDUCTION HISTIDINE KINASE J"/>
    <property type="match status" value="1"/>
</dbReference>
<comment type="caution">
    <text evidence="12">The sequence shown here is derived from an EMBL/GenBank/DDBJ whole genome shotgun (WGS) entry which is preliminary data.</text>
</comment>
<keyword evidence="4" id="KW-0808">Transferase</keyword>
<evidence type="ECO:0000256" key="4">
    <source>
        <dbReference type="ARBA" id="ARBA00022679"/>
    </source>
</evidence>
<feature type="transmembrane region" description="Helical" evidence="9">
    <location>
        <begin position="20"/>
        <end position="39"/>
    </location>
</feature>
<dbReference type="InterPro" id="IPR004358">
    <property type="entry name" value="Sig_transdc_His_kin-like_C"/>
</dbReference>
<evidence type="ECO:0000256" key="8">
    <source>
        <dbReference type="SAM" id="Coils"/>
    </source>
</evidence>
<dbReference type="Proteomes" id="UP001409585">
    <property type="component" value="Unassembled WGS sequence"/>
</dbReference>
<evidence type="ECO:0000256" key="2">
    <source>
        <dbReference type="ARBA" id="ARBA00012438"/>
    </source>
</evidence>
<feature type="coiled-coil region" evidence="8">
    <location>
        <begin position="372"/>
        <end position="465"/>
    </location>
</feature>
<dbReference type="SMART" id="SM00388">
    <property type="entry name" value="HisKA"/>
    <property type="match status" value="1"/>
</dbReference>
<accession>A0AAV3U4I1</accession>
<dbReference type="SMART" id="SM00387">
    <property type="entry name" value="HATPase_c"/>
    <property type="match status" value="1"/>
</dbReference>
<keyword evidence="9" id="KW-0812">Transmembrane</keyword>
<keyword evidence="3 7" id="KW-0597">Phosphoprotein</keyword>
<feature type="domain" description="Histidine kinase" evidence="10">
    <location>
        <begin position="489"/>
        <end position="708"/>
    </location>
</feature>
<feature type="domain" description="Response regulatory" evidence="11">
    <location>
        <begin position="760"/>
        <end position="873"/>
    </location>
</feature>
<dbReference type="InterPro" id="IPR036097">
    <property type="entry name" value="HisK_dim/P_sf"/>
</dbReference>
<keyword evidence="8" id="KW-0175">Coiled coil</keyword>
<dbReference type="PROSITE" id="PS50110">
    <property type="entry name" value="RESPONSE_REGULATORY"/>
    <property type="match status" value="3"/>
</dbReference>
<dbReference type="InterPro" id="IPR007891">
    <property type="entry name" value="CHASE3"/>
</dbReference>
<evidence type="ECO:0000313" key="12">
    <source>
        <dbReference type="EMBL" id="GAA4947076.1"/>
    </source>
</evidence>
<keyword evidence="13" id="KW-1185">Reference proteome</keyword>
<comment type="catalytic activity">
    <reaction evidence="1">
        <text>ATP + protein L-histidine = ADP + protein N-phospho-L-histidine.</text>
        <dbReference type="EC" id="2.7.13.3"/>
    </reaction>
</comment>
<sequence>MLHSVFQSKNTAGQSSKALLSAGFAIIFVFFLISGYLAYVNIEVLQKDSAVVAKITEVNSRLNSILRSVQNAESGQRGYLLTADENYLEHYYTASSESQLDIARLHELIDSDYALGTLAVNIKAKLDELRETVQLRRGDDLEAALVIVNSDAGKLLMDAIRTDIDQLLSKNDLLYEQALAQKGKAYQTSLTVAFASTLCGLILTSVLALFFNRVFKSRSLNQYKQNAHIELSQALSGELTTQEIGQKVLEVLASYLNADCGTFYVRHRSAVQQSLGRVATFGISDVNSVSMTVEPGAGLAGQVVQDQQTRLMSEVPQGYLKFGSSLGEAQPSHIVMMPFISRKKTLAFIEIGFSAEPAPVVLELLKDISSTVAEAVQSAQYLERQRQLLEQTQIQSEELQTQSEELKTQSEELRVTNEGLEEQSQSLLESQARLEQQQEELTQTNQQLQEQADLLANQRDALQQAQYVSEAKAQEADLANRYKSDFLANMSHELRTPLNSLLILSKLLADNAGGNLTAEQIKHSQTIYASGNDLLELINDILDLSKIESGHVELHKENVSLSGLANDNYDLFQPQAAQKSIQFSVNCDASCPEMFYSDELRLNQVLKNLLSNAIKFTDQGRVELNITLIDGQLQFAVTDTGIGMSEEQAQQVFLAFHQADSTISRKYGGTGLGLSISRQLVELLGGSLQVNSTLGEGSVFTVTLPLDEPVAEPETKPELLPSELQPPAPSFTPLAQNFFSLPALVEQESAHSTIRFNNRLVLVAEDDQTFATILASLAQDLGFTVLQAKTAEQTLAMALAHLPAAILLDIGLPDGSGLNVLEQLKSNPRTRDILVHIISGDDHKTQAYALGATSYLIKPVADGDVARILNNVEQRSRQKVKHLLLVEDDETQVLRLRQLFNQEDVETTVATTASQCLDALQNHVFDCMVLDLSLPDSSGFEILETLSEGEVYSFPPVIVYTAKDLPAKEEQILRRYTESIIVKDVKSPDRLLDEVNLFLNQIEPSPAQGLVQAKPNADFNVLHGRRILLVEDDIRNIYSLVSVLEQQGMEIEIARNGIEAMESLARAEQESAKPFDVCLMDIMMPEMDGITATQEIRKSSQWQQLPIIMLTAKAMAHDRARCIEAGASDYLAKPINIEQLLSILRVWVAS</sequence>
<dbReference type="PANTHER" id="PTHR45339">
    <property type="entry name" value="HYBRID SIGNAL TRANSDUCTION HISTIDINE KINASE J"/>
    <property type="match status" value="1"/>
</dbReference>
<evidence type="ECO:0000256" key="6">
    <source>
        <dbReference type="ARBA" id="ARBA00023012"/>
    </source>
</evidence>
<evidence type="ECO:0000256" key="7">
    <source>
        <dbReference type="PROSITE-ProRule" id="PRU00169"/>
    </source>
</evidence>
<dbReference type="SMART" id="SM00448">
    <property type="entry name" value="REC"/>
    <property type="match status" value="3"/>
</dbReference>
<dbReference type="SUPFAM" id="SSF52172">
    <property type="entry name" value="CheY-like"/>
    <property type="match status" value="3"/>
</dbReference>
<dbReference type="InterPro" id="IPR003661">
    <property type="entry name" value="HisK_dim/P_dom"/>
</dbReference>
<evidence type="ECO:0000256" key="5">
    <source>
        <dbReference type="ARBA" id="ARBA00022777"/>
    </source>
</evidence>
<dbReference type="GO" id="GO:0000155">
    <property type="term" value="F:phosphorelay sensor kinase activity"/>
    <property type="evidence" value="ECO:0007669"/>
    <property type="project" value="InterPro"/>
</dbReference>
<dbReference type="Pfam" id="PF00072">
    <property type="entry name" value="Response_reg"/>
    <property type="match status" value="3"/>
</dbReference>
<proteinExistence type="predicted"/>